<protein>
    <recommendedName>
        <fullName evidence="13">CFEM domain-containing protein</fullName>
    </recommendedName>
</protein>
<reference evidence="14" key="2">
    <citation type="submission" date="2023-05" db="EMBL/GenBank/DDBJ databases">
        <authorList>
            <consortium name="Lawrence Berkeley National Laboratory"/>
            <person name="Steindorff A."/>
            <person name="Hensen N."/>
            <person name="Bonometti L."/>
            <person name="Westerberg I."/>
            <person name="Brannstrom I.O."/>
            <person name="Guillou S."/>
            <person name="Cros-Aarteil S."/>
            <person name="Calhoun S."/>
            <person name="Haridas S."/>
            <person name="Kuo A."/>
            <person name="Mondo S."/>
            <person name="Pangilinan J."/>
            <person name="Riley R."/>
            <person name="Labutti K."/>
            <person name="Andreopoulos B."/>
            <person name="Lipzen A."/>
            <person name="Chen C."/>
            <person name="Yanf M."/>
            <person name="Daum C."/>
            <person name="Ng V."/>
            <person name="Clum A."/>
            <person name="Ohm R."/>
            <person name="Martin F."/>
            <person name="Silar P."/>
            <person name="Natvig D."/>
            <person name="Lalanne C."/>
            <person name="Gautier V."/>
            <person name="Ament-Velasquez S.L."/>
            <person name="Kruys A."/>
            <person name="Hutchinson M.I."/>
            <person name="Powell A.J."/>
            <person name="Barry K."/>
            <person name="Miller A.N."/>
            <person name="Grigoriev I.V."/>
            <person name="Debuchy R."/>
            <person name="Gladieux P."/>
            <person name="Thoren M.H."/>
            <person name="Johannesson H."/>
        </authorList>
    </citation>
    <scope>NUCLEOTIDE SEQUENCE</scope>
    <source>
        <strain evidence="14">CBS 538.74</strain>
    </source>
</reference>
<feature type="compositionally biased region" description="Low complexity" evidence="10">
    <location>
        <begin position="406"/>
        <end position="423"/>
    </location>
</feature>
<sequence>MLSTTKVVAGFLLATAGALAHDPRAAMVTPVPSCGGNPCSEFVSAVPACATGCIESAASQVGCAHDDYSCQCVSSGAIQATAINCVLGGCGADAFGVIGAVGSMCSCVTANPTTPCTESTSTSTIDVITTTTIISSSSKPTPTPVCPSNECSFPSPAEHECVAGCIDAVLPEFGCNELEDWNCFCNNFRKISNRAFKCAYACGTDVYSAFNGPASKGCTCLLEECKTPPSSSSSSSTQPSTTTMTPLPSSTITTAPECPHPCAPSITAIPTCATSCIVSAASAVGCGGSDFDCRCSSSAAIQASAVGCVVGACGIDEALKVVDAVGTLCSCVTASPTTACDFSSTSPASLPSTRNDDAPETTTTDEPCTETTTSSSSSSSNNSFPPTTTTTTDDEPPCTDDEPEETTSSSSNGGSSFPPTTTRTGDDSGDDDDDGRVTEPPGSGCTAGCDGGGDNGEGGGGIGEGGGGSSGSGPSPTTPPPAGSGGGGGGGSTSTTPKPPPVATAGASSFVLAAGTGCLAAVIAAAVAVL</sequence>
<comment type="caution">
    <text evidence="9">Lacks conserved residue(s) required for the propagation of feature annotation.</text>
</comment>
<keyword evidence="11" id="KW-1133">Transmembrane helix</keyword>
<evidence type="ECO:0000256" key="7">
    <source>
        <dbReference type="ARBA" id="ARBA00023157"/>
    </source>
</evidence>
<evidence type="ECO:0000256" key="11">
    <source>
        <dbReference type="SAM" id="Phobius"/>
    </source>
</evidence>
<keyword evidence="4" id="KW-0964">Secreted</keyword>
<accession>A0AAN6VKR6</accession>
<evidence type="ECO:0000256" key="5">
    <source>
        <dbReference type="ARBA" id="ARBA00022622"/>
    </source>
</evidence>
<evidence type="ECO:0000256" key="12">
    <source>
        <dbReference type="SAM" id="SignalP"/>
    </source>
</evidence>
<name>A0AAN6VKR6_9PEZI</name>
<dbReference type="Proteomes" id="UP001302745">
    <property type="component" value="Unassembled WGS sequence"/>
</dbReference>
<evidence type="ECO:0000256" key="4">
    <source>
        <dbReference type="ARBA" id="ARBA00022525"/>
    </source>
</evidence>
<keyword evidence="8" id="KW-0449">Lipoprotein</keyword>
<comment type="similarity">
    <text evidence="3">Belongs to the RBT5 family.</text>
</comment>
<feature type="binding site" description="axial binding residue" evidence="9">
    <location>
        <position position="290"/>
    </location>
    <ligand>
        <name>heme</name>
        <dbReference type="ChEBI" id="CHEBI:30413"/>
    </ligand>
    <ligandPart>
        <name>Fe</name>
        <dbReference type="ChEBI" id="CHEBI:18248"/>
    </ligandPart>
</feature>
<dbReference type="GO" id="GO:0005576">
    <property type="term" value="C:extracellular region"/>
    <property type="evidence" value="ECO:0007669"/>
    <property type="project" value="UniProtKB-SubCell"/>
</dbReference>
<feature type="region of interest" description="Disordered" evidence="10">
    <location>
        <begin position="229"/>
        <end position="249"/>
    </location>
</feature>
<evidence type="ECO:0000256" key="6">
    <source>
        <dbReference type="ARBA" id="ARBA00022729"/>
    </source>
</evidence>
<keyword evidence="9" id="KW-0349">Heme</keyword>
<feature type="transmembrane region" description="Helical" evidence="11">
    <location>
        <begin position="507"/>
        <end position="529"/>
    </location>
</feature>
<feature type="region of interest" description="Disordered" evidence="10">
    <location>
        <begin position="341"/>
        <end position="505"/>
    </location>
</feature>
<dbReference type="PROSITE" id="PS52012">
    <property type="entry name" value="CFEM"/>
    <property type="match status" value="2"/>
</dbReference>
<dbReference type="EMBL" id="MU856984">
    <property type="protein sequence ID" value="KAK4152190.1"/>
    <property type="molecule type" value="Genomic_DNA"/>
</dbReference>
<proteinExistence type="inferred from homology"/>
<keyword evidence="9" id="KW-0479">Metal-binding</keyword>
<feature type="disulfide bond" evidence="9">
    <location>
        <begin position="286"/>
        <end position="293"/>
    </location>
</feature>
<dbReference type="AlphaFoldDB" id="A0AAN6VKR6"/>
<feature type="chain" id="PRO_5043007821" description="CFEM domain-containing protein" evidence="12">
    <location>
        <begin position="21"/>
        <end position="530"/>
    </location>
</feature>
<feature type="binding site" description="axial binding residue" evidence="9">
    <location>
        <position position="67"/>
    </location>
    <ligand>
        <name>heme</name>
        <dbReference type="ChEBI" id="CHEBI:30413"/>
    </ligand>
    <ligandPart>
        <name>Fe</name>
        <dbReference type="ChEBI" id="CHEBI:18248"/>
    </ligandPart>
</feature>
<evidence type="ECO:0000256" key="8">
    <source>
        <dbReference type="ARBA" id="ARBA00023288"/>
    </source>
</evidence>
<dbReference type="InterPro" id="IPR008427">
    <property type="entry name" value="Extracellular_membr_CFEM_dom"/>
</dbReference>
<dbReference type="Pfam" id="PF05730">
    <property type="entry name" value="CFEM"/>
    <property type="match status" value="2"/>
</dbReference>
<feature type="compositionally biased region" description="Low complexity" evidence="10">
    <location>
        <begin position="360"/>
        <end position="391"/>
    </location>
</feature>
<feature type="domain" description="CFEM" evidence="13">
    <location>
        <begin position="244"/>
        <end position="355"/>
    </location>
</feature>
<feature type="signal peptide" evidence="12">
    <location>
        <begin position="1"/>
        <end position="20"/>
    </location>
</feature>
<evidence type="ECO:0000259" key="13">
    <source>
        <dbReference type="PROSITE" id="PS52012"/>
    </source>
</evidence>
<feature type="compositionally biased region" description="Gly residues" evidence="10">
    <location>
        <begin position="449"/>
        <end position="471"/>
    </location>
</feature>
<dbReference type="GO" id="GO:0046872">
    <property type="term" value="F:metal ion binding"/>
    <property type="evidence" value="ECO:0007669"/>
    <property type="project" value="UniProtKB-UniRule"/>
</dbReference>
<evidence type="ECO:0000256" key="10">
    <source>
        <dbReference type="SAM" id="MobiDB-lite"/>
    </source>
</evidence>
<keyword evidence="5" id="KW-0325">Glycoprotein</keyword>
<keyword evidence="7 9" id="KW-1015">Disulfide bond</keyword>
<evidence type="ECO:0000256" key="2">
    <source>
        <dbReference type="ARBA" id="ARBA00004613"/>
    </source>
</evidence>
<keyword evidence="5" id="KW-0336">GPI-anchor</keyword>
<keyword evidence="9" id="KW-0408">Iron</keyword>
<dbReference type="SMART" id="SM00747">
    <property type="entry name" value="CFEM"/>
    <property type="match status" value="2"/>
</dbReference>
<feature type="disulfide bond" evidence="9">
    <location>
        <begin position="72"/>
        <end position="105"/>
    </location>
</feature>
<evidence type="ECO:0000313" key="15">
    <source>
        <dbReference type="Proteomes" id="UP001302745"/>
    </source>
</evidence>
<keyword evidence="11" id="KW-0472">Membrane</keyword>
<feature type="compositionally biased region" description="Acidic residues" evidence="10">
    <location>
        <begin position="392"/>
        <end position="405"/>
    </location>
</feature>
<organism evidence="14 15">
    <name type="scientific">Chaetomidium leptoderma</name>
    <dbReference type="NCBI Taxonomy" id="669021"/>
    <lineage>
        <taxon>Eukaryota</taxon>
        <taxon>Fungi</taxon>
        <taxon>Dikarya</taxon>
        <taxon>Ascomycota</taxon>
        <taxon>Pezizomycotina</taxon>
        <taxon>Sordariomycetes</taxon>
        <taxon>Sordariomycetidae</taxon>
        <taxon>Sordariales</taxon>
        <taxon>Chaetomiaceae</taxon>
        <taxon>Chaetomidium</taxon>
    </lineage>
</organism>
<comment type="subcellular location">
    <subcellularLocation>
        <location evidence="1">Membrane</location>
        <topology evidence="1">Lipid-anchor</topology>
        <topology evidence="1">GPI-anchor</topology>
    </subcellularLocation>
    <subcellularLocation>
        <location evidence="2">Secreted</location>
    </subcellularLocation>
</comment>
<keyword evidence="15" id="KW-1185">Reference proteome</keyword>
<dbReference type="GO" id="GO:0098552">
    <property type="term" value="C:side of membrane"/>
    <property type="evidence" value="ECO:0007669"/>
    <property type="project" value="UniProtKB-KW"/>
</dbReference>
<keyword evidence="11" id="KW-0812">Transmembrane</keyword>
<feature type="domain" description="CFEM" evidence="13">
    <location>
        <begin position="21"/>
        <end position="132"/>
    </location>
</feature>
<keyword evidence="6 12" id="KW-0732">Signal</keyword>
<reference evidence="14" key="1">
    <citation type="journal article" date="2023" name="Mol. Phylogenet. Evol.">
        <title>Genome-scale phylogeny and comparative genomics of the fungal order Sordariales.</title>
        <authorList>
            <person name="Hensen N."/>
            <person name="Bonometti L."/>
            <person name="Westerberg I."/>
            <person name="Brannstrom I.O."/>
            <person name="Guillou S."/>
            <person name="Cros-Aarteil S."/>
            <person name="Calhoun S."/>
            <person name="Haridas S."/>
            <person name="Kuo A."/>
            <person name="Mondo S."/>
            <person name="Pangilinan J."/>
            <person name="Riley R."/>
            <person name="LaButti K."/>
            <person name="Andreopoulos B."/>
            <person name="Lipzen A."/>
            <person name="Chen C."/>
            <person name="Yan M."/>
            <person name="Daum C."/>
            <person name="Ng V."/>
            <person name="Clum A."/>
            <person name="Steindorff A."/>
            <person name="Ohm R.A."/>
            <person name="Martin F."/>
            <person name="Silar P."/>
            <person name="Natvig D.O."/>
            <person name="Lalanne C."/>
            <person name="Gautier V."/>
            <person name="Ament-Velasquez S.L."/>
            <person name="Kruys A."/>
            <person name="Hutchinson M.I."/>
            <person name="Powell A.J."/>
            <person name="Barry K."/>
            <person name="Miller A.N."/>
            <person name="Grigoriev I.V."/>
            <person name="Debuchy R."/>
            <person name="Gladieux P."/>
            <person name="Hiltunen Thoren M."/>
            <person name="Johannesson H."/>
        </authorList>
    </citation>
    <scope>NUCLEOTIDE SEQUENCE</scope>
    <source>
        <strain evidence="14">CBS 538.74</strain>
    </source>
</reference>
<feature type="compositionally biased region" description="Gly residues" evidence="10">
    <location>
        <begin position="483"/>
        <end position="492"/>
    </location>
</feature>
<evidence type="ECO:0000256" key="9">
    <source>
        <dbReference type="PROSITE-ProRule" id="PRU01356"/>
    </source>
</evidence>
<feature type="disulfide bond" evidence="9">
    <location>
        <begin position="63"/>
        <end position="70"/>
    </location>
</feature>
<feature type="compositionally biased region" description="Polar residues" evidence="10">
    <location>
        <begin position="341"/>
        <end position="353"/>
    </location>
</feature>
<evidence type="ECO:0000256" key="1">
    <source>
        <dbReference type="ARBA" id="ARBA00004589"/>
    </source>
</evidence>
<evidence type="ECO:0000313" key="14">
    <source>
        <dbReference type="EMBL" id="KAK4152190.1"/>
    </source>
</evidence>
<comment type="caution">
    <text evidence="14">The sequence shown here is derived from an EMBL/GenBank/DDBJ whole genome shotgun (WGS) entry which is preliminary data.</text>
</comment>
<gene>
    <name evidence="14" type="ORF">C8A00DRAFT_44734</name>
</gene>
<evidence type="ECO:0000256" key="3">
    <source>
        <dbReference type="ARBA" id="ARBA00010031"/>
    </source>
</evidence>